<evidence type="ECO:0000259" key="6">
    <source>
        <dbReference type="PROSITE" id="PS50268"/>
    </source>
</evidence>
<dbReference type="SUPFAM" id="SSF49313">
    <property type="entry name" value="Cadherin-like"/>
    <property type="match status" value="1"/>
</dbReference>
<dbReference type="InterPro" id="IPR015919">
    <property type="entry name" value="Cadherin-like_sf"/>
</dbReference>
<evidence type="ECO:0000256" key="1">
    <source>
        <dbReference type="ARBA" id="ARBA00004370"/>
    </source>
</evidence>
<dbReference type="SMART" id="SM00112">
    <property type="entry name" value="CA"/>
    <property type="match status" value="1"/>
</dbReference>
<comment type="subcellular location">
    <subcellularLocation>
        <location evidence="1">Membrane</location>
    </subcellularLocation>
</comment>
<evidence type="ECO:0000313" key="7">
    <source>
        <dbReference type="EMBL" id="CAJ0940046.1"/>
    </source>
</evidence>
<dbReference type="EMBL" id="CAUEEQ010016148">
    <property type="protein sequence ID" value="CAJ0940046.1"/>
    <property type="molecule type" value="Genomic_DNA"/>
</dbReference>
<keyword evidence="3 5" id="KW-0106">Calcium</keyword>
<feature type="domain" description="Cadherin" evidence="6">
    <location>
        <begin position="7"/>
        <end position="39"/>
    </location>
</feature>
<organism evidence="7 8">
    <name type="scientific">Ranitomeya imitator</name>
    <name type="common">mimic poison frog</name>
    <dbReference type="NCBI Taxonomy" id="111125"/>
    <lineage>
        <taxon>Eukaryota</taxon>
        <taxon>Metazoa</taxon>
        <taxon>Chordata</taxon>
        <taxon>Craniata</taxon>
        <taxon>Vertebrata</taxon>
        <taxon>Euteleostomi</taxon>
        <taxon>Amphibia</taxon>
        <taxon>Batrachia</taxon>
        <taxon>Anura</taxon>
        <taxon>Neobatrachia</taxon>
        <taxon>Hyloidea</taxon>
        <taxon>Dendrobatidae</taxon>
        <taxon>Dendrobatinae</taxon>
        <taxon>Ranitomeya</taxon>
    </lineage>
</organism>
<keyword evidence="2" id="KW-0677">Repeat</keyword>
<dbReference type="InterPro" id="IPR020894">
    <property type="entry name" value="Cadherin_CS"/>
</dbReference>
<feature type="non-terminal residue" evidence="7">
    <location>
        <position position="205"/>
    </location>
</feature>
<comment type="caution">
    <text evidence="7">The sequence shown here is derived from an EMBL/GenBank/DDBJ whole genome shotgun (WGS) entry which is preliminary data.</text>
</comment>
<evidence type="ECO:0000256" key="2">
    <source>
        <dbReference type="ARBA" id="ARBA00022737"/>
    </source>
</evidence>
<proteinExistence type="predicted"/>
<gene>
    <name evidence="7" type="ORF">RIMI_LOCUS8220418</name>
</gene>
<dbReference type="CDD" id="cd11304">
    <property type="entry name" value="Cadherin_repeat"/>
    <property type="match status" value="1"/>
</dbReference>
<sequence>MDNHISYSLILKVTDSGGLSVNGSLEVRITNINDETPYFTMTTTTFTIPEEQNPGDPVCTITAKDPDDTGFKSKLYYSINTPNQYFSINQMTGVIQVAKRIDVDDKHLRLNSTIALEIKVSDLPSAGHSNLTTITIQIQDINDNPPTCEQYTFSIAVLETQVNGTLITDLSILCSDNDVDPVNKALTFTGLSGLGSNERFQVIPA</sequence>
<dbReference type="InterPro" id="IPR039808">
    <property type="entry name" value="Cadherin"/>
</dbReference>
<dbReference type="PROSITE" id="PS50268">
    <property type="entry name" value="CADHERIN_2"/>
    <property type="match status" value="2"/>
</dbReference>
<evidence type="ECO:0000313" key="8">
    <source>
        <dbReference type="Proteomes" id="UP001176940"/>
    </source>
</evidence>
<evidence type="ECO:0000256" key="4">
    <source>
        <dbReference type="ARBA" id="ARBA00023136"/>
    </source>
</evidence>
<name>A0ABN9LE70_9NEOB</name>
<dbReference type="PANTHER" id="PTHR24027">
    <property type="entry name" value="CADHERIN-23"/>
    <property type="match status" value="1"/>
</dbReference>
<dbReference type="InterPro" id="IPR002126">
    <property type="entry name" value="Cadherin-like_dom"/>
</dbReference>
<accession>A0ABN9LE70</accession>
<protein>
    <recommendedName>
        <fullName evidence="6">Cadherin domain-containing protein</fullName>
    </recommendedName>
</protein>
<dbReference type="PANTHER" id="PTHR24027:SF439">
    <property type="entry name" value="CADHERIN-RELATED FAMILY MEMBER 3"/>
    <property type="match status" value="1"/>
</dbReference>
<dbReference type="PROSITE" id="PS00232">
    <property type="entry name" value="CADHERIN_1"/>
    <property type="match status" value="1"/>
</dbReference>
<evidence type="ECO:0000256" key="3">
    <source>
        <dbReference type="ARBA" id="ARBA00022837"/>
    </source>
</evidence>
<keyword evidence="8" id="KW-1185">Reference proteome</keyword>
<dbReference type="Gene3D" id="2.60.40.60">
    <property type="entry name" value="Cadherins"/>
    <property type="match status" value="2"/>
</dbReference>
<dbReference type="Pfam" id="PF00028">
    <property type="entry name" value="Cadherin"/>
    <property type="match status" value="1"/>
</dbReference>
<keyword evidence="4" id="KW-0472">Membrane</keyword>
<dbReference type="PRINTS" id="PR00205">
    <property type="entry name" value="CADHERIN"/>
</dbReference>
<evidence type="ECO:0000256" key="5">
    <source>
        <dbReference type="PROSITE-ProRule" id="PRU00043"/>
    </source>
</evidence>
<reference evidence="7" key="1">
    <citation type="submission" date="2023-07" db="EMBL/GenBank/DDBJ databases">
        <authorList>
            <person name="Stuckert A."/>
        </authorList>
    </citation>
    <scope>NUCLEOTIDE SEQUENCE</scope>
</reference>
<dbReference type="Proteomes" id="UP001176940">
    <property type="component" value="Unassembled WGS sequence"/>
</dbReference>
<feature type="domain" description="Cadherin" evidence="6">
    <location>
        <begin position="40"/>
        <end position="148"/>
    </location>
</feature>